<dbReference type="InterPro" id="IPR007197">
    <property type="entry name" value="rSAM"/>
</dbReference>
<evidence type="ECO:0000259" key="2">
    <source>
        <dbReference type="PROSITE" id="PS51918"/>
    </source>
</evidence>
<proteinExistence type="predicted"/>
<organism evidence="3">
    <name type="scientific">marine metagenome</name>
    <dbReference type="NCBI Taxonomy" id="408172"/>
    <lineage>
        <taxon>unclassified sequences</taxon>
        <taxon>metagenomes</taxon>
        <taxon>ecological metagenomes</taxon>
    </lineage>
</organism>
<feature type="domain" description="Radical SAM core" evidence="2">
    <location>
        <begin position="50"/>
        <end position="285"/>
    </location>
</feature>
<gene>
    <name evidence="3" type="ORF">METZ01_LOCUS351064</name>
</gene>
<dbReference type="InterPro" id="IPR034505">
    <property type="entry name" value="Coproporphyrinogen-III_oxidase"/>
</dbReference>
<dbReference type="Gene3D" id="3.80.30.20">
    <property type="entry name" value="tm_1862 like domain"/>
    <property type="match status" value="1"/>
</dbReference>
<dbReference type="SFLD" id="SFLDG01065">
    <property type="entry name" value="anaerobic_coproporphyrinogen-I"/>
    <property type="match status" value="1"/>
</dbReference>
<dbReference type="InterPro" id="IPR006638">
    <property type="entry name" value="Elp3/MiaA/NifB-like_rSAM"/>
</dbReference>
<evidence type="ECO:0000256" key="1">
    <source>
        <dbReference type="ARBA" id="ARBA00023002"/>
    </source>
</evidence>
<keyword evidence="1" id="KW-0560">Oxidoreductase</keyword>
<feature type="non-terminal residue" evidence="3">
    <location>
        <position position="285"/>
    </location>
</feature>
<dbReference type="EMBL" id="UINC01122414">
    <property type="protein sequence ID" value="SVC98210.1"/>
    <property type="molecule type" value="Genomic_DNA"/>
</dbReference>
<dbReference type="PANTHER" id="PTHR13932">
    <property type="entry name" value="COPROPORPHYRINIGEN III OXIDASE"/>
    <property type="match status" value="1"/>
</dbReference>
<dbReference type="GO" id="GO:0051539">
    <property type="term" value="F:4 iron, 4 sulfur cluster binding"/>
    <property type="evidence" value="ECO:0007669"/>
    <property type="project" value="TreeGrafter"/>
</dbReference>
<dbReference type="GO" id="GO:0051989">
    <property type="term" value="F:coproporphyrinogen dehydrogenase activity"/>
    <property type="evidence" value="ECO:0007669"/>
    <property type="project" value="TreeGrafter"/>
</dbReference>
<dbReference type="SMART" id="SM00729">
    <property type="entry name" value="Elp3"/>
    <property type="match status" value="1"/>
</dbReference>
<dbReference type="Pfam" id="PF04055">
    <property type="entry name" value="Radical_SAM"/>
    <property type="match status" value="1"/>
</dbReference>
<dbReference type="InterPro" id="IPR058240">
    <property type="entry name" value="rSAM_sf"/>
</dbReference>
<dbReference type="SUPFAM" id="SSF102114">
    <property type="entry name" value="Radical SAM enzymes"/>
    <property type="match status" value="1"/>
</dbReference>
<reference evidence="3" key="1">
    <citation type="submission" date="2018-05" db="EMBL/GenBank/DDBJ databases">
        <authorList>
            <person name="Lanie J.A."/>
            <person name="Ng W.-L."/>
            <person name="Kazmierczak K.M."/>
            <person name="Andrzejewski T.M."/>
            <person name="Davidsen T.M."/>
            <person name="Wayne K.J."/>
            <person name="Tettelin H."/>
            <person name="Glass J.I."/>
            <person name="Rusch D."/>
            <person name="Podicherti R."/>
            <person name="Tsui H.-C.T."/>
            <person name="Winkler M.E."/>
        </authorList>
    </citation>
    <scope>NUCLEOTIDE SEQUENCE</scope>
</reference>
<name>A0A382RLB4_9ZZZZ</name>
<dbReference type="GO" id="GO:0006782">
    <property type="term" value="P:protoporphyrinogen IX biosynthetic process"/>
    <property type="evidence" value="ECO:0007669"/>
    <property type="project" value="TreeGrafter"/>
</dbReference>
<sequence>MTKPLLNANLIKKYHQDLVYNYAEYPTCDHWDYSFGSEGYKKSLVDWLSKNKQEPIFFYVHVPFCEELCYFCTCSKIITQNYETVKDYLYNYLFKEIDMLFNHLNENNIKLNVGTIFFGGGSPTIFNREDLKNLVDKLKGLFDFSKVGNFTIEIDPRRVDADRLLWNHKKCGANRLSFGLQDFDPTVQRRVNRIQPQEIFKNILTKEVRKAYKTIAFDLLIGQPGQTNETMAETCDQIIELKPTLIQLSLMAYKPWVARYQTKMVAEGPLPDFLDRKELVEVINE</sequence>
<dbReference type="SFLD" id="SFLDS00029">
    <property type="entry name" value="Radical_SAM"/>
    <property type="match status" value="1"/>
</dbReference>
<dbReference type="PROSITE" id="PS51918">
    <property type="entry name" value="RADICAL_SAM"/>
    <property type="match status" value="1"/>
</dbReference>
<evidence type="ECO:0000313" key="3">
    <source>
        <dbReference type="EMBL" id="SVC98210.1"/>
    </source>
</evidence>
<dbReference type="PANTHER" id="PTHR13932:SF6">
    <property type="entry name" value="OXYGEN-INDEPENDENT COPROPORPHYRINOGEN III OXIDASE"/>
    <property type="match status" value="1"/>
</dbReference>
<dbReference type="AlphaFoldDB" id="A0A382RLB4"/>
<dbReference type="GO" id="GO:0005737">
    <property type="term" value="C:cytoplasm"/>
    <property type="evidence" value="ECO:0007669"/>
    <property type="project" value="TreeGrafter"/>
</dbReference>
<accession>A0A382RLB4</accession>
<protein>
    <recommendedName>
        <fullName evidence="2">Radical SAM core domain-containing protein</fullName>
    </recommendedName>
</protein>
<dbReference type="InterPro" id="IPR023404">
    <property type="entry name" value="rSAM_horseshoe"/>
</dbReference>